<accession>A0ABT1Y4C5</accession>
<dbReference type="EMBL" id="JANPWE010000004">
    <property type="protein sequence ID" value="MCR6545732.1"/>
    <property type="molecule type" value="Genomic_DNA"/>
</dbReference>
<dbReference type="InterPro" id="IPR035903">
    <property type="entry name" value="HesB-like_dom_sf"/>
</dbReference>
<dbReference type="Proteomes" id="UP001524944">
    <property type="component" value="Unassembled WGS sequence"/>
</dbReference>
<name>A0ABT1Y4C5_9FIRM</name>
<sequence length="65" mass="6821">MALEESKNPDDELLEAHGVKMIADENAAKALNGAVLDYIDSQMGSGFQIKTPNQSDCSSGCDSCG</sequence>
<gene>
    <name evidence="1" type="ORF">NVS47_09455</name>
</gene>
<reference evidence="1 2" key="1">
    <citation type="submission" date="2022-08" db="EMBL/GenBank/DDBJ databases">
        <title>Proteogenomics of the novel Dehalobacterium formicoaceticum strain EZ94 highlights a key role of methyltransferases during anaerobic dichloromethane degradation.</title>
        <authorList>
            <person name="Wasmund K."/>
        </authorList>
    </citation>
    <scope>NUCLEOTIDE SEQUENCE [LARGE SCALE GENOMIC DNA]</scope>
    <source>
        <strain evidence="1 2">EZ94</strain>
    </source>
</reference>
<dbReference type="SUPFAM" id="SSF89360">
    <property type="entry name" value="HesB-like domain"/>
    <property type="match status" value="1"/>
</dbReference>
<protein>
    <submittedName>
        <fullName evidence="1">Uncharacterized protein</fullName>
    </submittedName>
</protein>
<dbReference type="Gene3D" id="2.60.300.12">
    <property type="entry name" value="HesB-like domain"/>
    <property type="match status" value="1"/>
</dbReference>
<evidence type="ECO:0000313" key="2">
    <source>
        <dbReference type="Proteomes" id="UP001524944"/>
    </source>
</evidence>
<proteinExistence type="predicted"/>
<organism evidence="1 2">
    <name type="scientific">Dehalobacterium formicoaceticum</name>
    <dbReference type="NCBI Taxonomy" id="51515"/>
    <lineage>
        <taxon>Bacteria</taxon>
        <taxon>Bacillati</taxon>
        <taxon>Bacillota</taxon>
        <taxon>Clostridia</taxon>
        <taxon>Eubacteriales</taxon>
        <taxon>Peptococcaceae</taxon>
        <taxon>Dehalobacterium</taxon>
    </lineage>
</organism>
<keyword evidence="2" id="KW-1185">Reference proteome</keyword>
<comment type="caution">
    <text evidence="1">The sequence shown here is derived from an EMBL/GenBank/DDBJ whole genome shotgun (WGS) entry which is preliminary data.</text>
</comment>
<evidence type="ECO:0000313" key="1">
    <source>
        <dbReference type="EMBL" id="MCR6545732.1"/>
    </source>
</evidence>